<dbReference type="PANTHER" id="PTHR30353">
    <property type="entry name" value="INNER MEMBRANE PROTEIN DEDA-RELATED"/>
    <property type="match status" value="1"/>
</dbReference>
<sequence>MAPALSSTANVTGYIYNFAPKSITLELIKSLIDFILHIDRHLVQITSQYQGWTYLILFAIIFSETGFVVTPFLPGDSLLFAAGALIAGGKSGLDIYLLTLILIVAAFAGNTLNYTLGNFFGPKVFKENNKILKLDYYRQTKAFFDKHGGKAVIFSRFMPIIRTIAPFVAGVGGMPFLRYSLYNIVGGVSWIILFLFAGYLLGNVPFFKAHFSMIGIAIILISVIPPIIAAVRGTKKKTA</sequence>
<dbReference type="PANTHER" id="PTHR30353:SF0">
    <property type="entry name" value="TRANSMEMBRANE PROTEIN"/>
    <property type="match status" value="1"/>
</dbReference>
<comment type="caution">
    <text evidence="9">The sequence shown here is derived from an EMBL/GenBank/DDBJ whole genome shotgun (WGS) entry which is preliminary data.</text>
</comment>
<evidence type="ECO:0000256" key="2">
    <source>
        <dbReference type="ARBA" id="ARBA00010792"/>
    </source>
</evidence>
<comment type="subcellular location">
    <subcellularLocation>
        <location evidence="1 7">Cell membrane</location>
        <topology evidence="1 7">Multi-pass membrane protein</topology>
    </subcellularLocation>
</comment>
<keyword evidence="6 7" id="KW-0472">Membrane</keyword>
<protein>
    <submittedName>
        <fullName evidence="9">DedA family protein</fullName>
    </submittedName>
</protein>
<dbReference type="Pfam" id="PF09335">
    <property type="entry name" value="VTT_dom"/>
    <property type="match status" value="1"/>
</dbReference>
<reference evidence="10" key="1">
    <citation type="journal article" date="2019" name="Int. J. Syst. Evol. Microbiol.">
        <title>The Global Catalogue of Microorganisms (GCM) 10K type strain sequencing project: providing services to taxonomists for standard genome sequencing and annotation.</title>
        <authorList>
            <consortium name="The Broad Institute Genomics Platform"/>
            <consortium name="The Broad Institute Genome Sequencing Center for Infectious Disease"/>
            <person name="Wu L."/>
            <person name="Ma J."/>
        </authorList>
    </citation>
    <scope>NUCLEOTIDE SEQUENCE [LARGE SCALE GENOMIC DNA]</scope>
    <source>
        <strain evidence="10">JCM 17085</strain>
    </source>
</reference>
<feature type="domain" description="VTT" evidence="8">
    <location>
        <begin position="73"/>
        <end position="199"/>
    </location>
</feature>
<dbReference type="InterPro" id="IPR032818">
    <property type="entry name" value="DedA-like"/>
</dbReference>
<evidence type="ECO:0000256" key="1">
    <source>
        <dbReference type="ARBA" id="ARBA00004651"/>
    </source>
</evidence>
<dbReference type="InterPro" id="IPR032816">
    <property type="entry name" value="VTT_dom"/>
</dbReference>
<keyword evidence="4 7" id="KW-0812">Transmembrane</keyword>
<keyword evidence="3 7" id="KW-1003">Cell membrane</keyword>
<feature type="transmembrane region" description="Helical" evidence="7">
    <location>
        <begin position="213"/>
        <end position="231"/>
    </location>
</feature>
<comment type="similarity">
    <text evidence="2 7">Belongs to the DedA family.</text>
</comment>
<evidence type="ECO:0000256" key="3">
    <source>
        <dbReference type="ARBA" id="ARBA00022475"/>
    </source>
</evidence>
<feature type="transmembrane region" description="Helical" evidence="7">
    <location>
        <begin position="52"/>
        <end position="73"/>
    </location>
</feature>
<feature type="transmembrane region" description="Helical" evidence="7">
    <location>
        <begin position="93"/>
        <end position="116"/>
    </location>
</feature>
<dbReference type="Proteomes" id="UP001500841">
    <property type="component" value="Unassembled WGS sequence"/>
</dbReference>
<proteinExistence type="inferred from homology"/>
<keyword evidence="5 7" id="KW-1133">Transmembrane helix</keyword>
<name>A0ABP7WTS4_9SPHI</name>
<evidence type="ECO:0000259" key="8">
    <source>
        <dbReference type="Pfam" id="PF09335"/>
    </source>
</evidence>
<gene>
    <name evidence="9" type="ORF">GCM10022392_19960</name>
</gene>
<evidence type="ECO:0000256" key="6">
    <source>
        <dbReference type="ARBA" id="ARBA00023136"/>
    </source>
</evidence>
<accession>A0ABP7WTS4</accession>
<dbReference type="NCBIfam" id="NF008102">
    <property type="entry name" value="PRK10847.1"/>
    <property type="match status" value="1"/>
</dbReference>
<dbReference type="EMBL" id="BAABCV010000006">
    <property type="protein sequence ID" value="GAA4096662.1"/>
    <property type="molecule type" value="Genomic_DNA"/>
</dbReference>
<organism evidence="9 10">
    <name type="scientific">Mucilaginibacter panaciglaebae</name>
    <dbReference type="NCBI Taxonomy" id="502331"/>
    <lineage>
        <taxon>Bacteria</taxon>
        <taxon>Pseudomonadati</taxon>
        <taxon>Bacteroidota</taxon>
        <taxon>Sphingobacteriia</taxon>
        <taxon>Sphingobacteriales</taxon>
        <taxon>Sphingobacteriaceae</taxon>
        <taxon>Mucilaginibacter</taxon>
    </lineage>
</organism>
<keyword evidence="10" id="KW-1185">Reference proteome</keyword>
<dbReference type="InterPro" id="IPR058127">
    <property type="entry name" value="DedA"/>
</dbReference>
<evidence type="ECO:0000256" key="4">
    <source>
        <dbReference type="ARBA" id="ARBA00022692"/>
    </source>
</evidence>
<evidence type="ECO:0000256" key="7">
    <source>
        <dbReference type="RuleBase" id="RU367016"/>
    </source>
</evidence>
<feature type="transmembrane region" description="Helical" evidence="7">
    <location>
        <begin position="181"/>
        <end position="201"/>
    </location>
</feature>
<evidence type="ECO:0000313" key="9">
    <source>
        <dbReference type="EMBL" id="GAA4096662.1"/>
    </source>
</evidence>
<evidence type="ECO:0000256" key="5">
    <source>
        <dbReference type="ARBA" id="ARBA00022989"/>
    </source>
</evidence>
<evidence type="ECO:0000313" key="10">
    <source>
        <dbReference type="Proteomes" id="UP001500841"/>
    </source>
</evidence>